<dbReference type="AlphaFoldDB" id="A0A5B6UK38"/>
<dbReference type="EMBL" id="SMMG02000011">
    <property type="protein sequence ID" value="KAA3456814.1"/>
    <property type="molecule type" value="Genomic_DNA"/>
</dbReference>
<organism evidence="1 2">
    <name type="scientific">Gossypium australe</name>
    <dbReference type="NCBI Taxonomy" id="47621"/>
    <lineage>
        <taxon>Eukaryota</taxon>
        <taxon>Viridiplantae</taxon>
        <taxon>Streptophyta</taxon>
        <taxon>Embryophyta</taxon>
        <taxon>Tracheophyta</taxon>
        <taxon>Spermatophyta</taxon>
        <taxon>Magnoliopsida</taxon>
        <taxon>eudicotyledons</taxon>
        <taxon>Gunneridae</taxon>
        <taxon>Pentapetalae</taxon>
        <taxon>rosids</taxon>
        <taxon>malvids</taxon>
        <taxon>Malvales</taxon>
        <taxon>Malvaceae</taxon>
        <taxon>Malvoideae</taxon>
        <taxon>Gossypium</taxon>
    </lineage>
</organism>
<reference evidence="2" key="1">
    <citation type="journal article" date="2019" name="Plant Biotechnol. J.">
        <title>Genome sequencing of the Australian wild diploid species Gossypium australe highlights disease resistance and delayed gland morphogenesis.</title>
        <authorList>
            <person name="Cai Y."/>
            <person name="Cai X."/>
            <person name="Wang Q."/>
            <person name="Wang P."/>
            <person name="Zhang Y."/>
            <person name="Cai C."/>
            <person name="Xu Y."/>
            <person name="Wang K."/>
            <person name="Zhou Z."/>
            <person name="Wang C."/>
            <person name="Geng S."/>
            <person name="Li B."/>
            <person name="Dong Q."/>
            <person name="Hou Y."/>
            <person name="Wang H."/>
            <person name="Ai P."/>
            <person name="Liu Z."/>
            <person name="Yi F."/>
            <person name="Sun M."/>
            <person name="An G."/>
            <person name="Cheng J."/>
            <person name="Zhang Y."/>
            <person name="Shi Q."/>
            <person name="Xie Y."/>
            <person name="Shi X."/>
            <person name="Chang Y."/>
            <person name="Huang F."/>
            <person name="Chen Y."/>
            <person name="Hong S."/>
            <person name="Mi L."/>
            <person name="Sun Q."/>
            <person name="Zhang L."/>
            <person name="Zhou B."/>
            <person name="Peng R."/>
            <person name="Zhang X."/>
            <person name="Liu F."/>
        </authorList>
    </citation>
    <scope>NUCLEOTIDE SEQUENCE [LARGE SCALE GENOMIC DNA]</scope>
    <source>
        <strain evidence="2">cv. PA1801</strain>
    </source>
</reference>
<name>A0A5B6UK38_9ROSI</name>
<comment type="caution">
    <text evidence="1">The sequence shown here is derived from an EMBL/GenBank/DDBJ whole genome shotgun (WGS) entry which is preliminary data.</text>
</comment>
<dbReference type="Proteomes" id="UP000325315">
    <property type="component" value="Unassembled WGS sequence"/>
</dbReference>
<gene>
    <name evidence="1" type="ORF">EPI10_003573</name>
</gene>
<evidence type="ECO:0000313" key="2">
    <source>
        <dbReference type="Proteomes" id="UP000325315"/>
    </source>
</evidence>
<proteinExistence type="predicted"/>
<keyword evidence="2" id="KW-1185">Reference proteome</keyword>
<evidence type="ECO:0000313" key="1">
    <source>
        <dbReference type="EMBL" id="KAA3456814.1"/>
    </source>
</evidence>
<sequence>MHDGEPCLGTRLHVKTKCTPNWKDKCLCIKCYPLLIMKCFLLQLNCRAEICLELDLPSLFKPVQLS</sequence>
<accession>A0A5B6UK38</accession>
<protein>
    <submittedName>
        <fullName evidence="1">Membrane-anchored ubiquitin-fold protein 3-like isoform X1</fullName>
    </submittedName>
</protein>
<dbReference type="OrthoDB" id="1043111at2759"/>